<accession>A0ABW0SRT1</accession>
<evidence type="ECO:0000256" key="4">
    <source>
        <dbReference type="ARBA" id="ARBA00022452"/>
    </source>
</evidence>
<evidence type="ECO:0000256" key="6">
    <source>
        <dbReference type="ARBA" id="ARBA00023136"/>
    </source>
</evidence>
<keyword evidence="8" id="KW-0732">Signal</keyword>
<dbReference type="InterPro" id="IPR003423">
    <property type="entry name" value="OMP_efflux"/>
</dbReference>
<keyword evidence="3" id="KW-0813">Transport</keyword>
<evidence type="ECO:0000313" key="10">
    <source>
        <dbReference type="Proteomes" id="UP001596111"/>
    </source>
</evidence>
<evidence type="ECO:0000256" key="3">
    <source>
        <dbReference type="ARBA" id="ARBA00022448"/>
    </source>
</evidence>
<keyword evidence="10" id="KW-1185">Reference proteome</keyword>
<feature type="signal peptide" evidence="8">
    <location>
        <begin position="1"/>
        <end position="21"/>
    </location>
</feature>
<evidence type="ECO:0000256" key="7">
    <source>
        <dbReference type="ARBA" id="ARBA00023237"/>
    </source>
</evidence>
<gene>
    <name evidence="9" type="ORF">ACFPPB_00025</name>
</gene>
<evidence type="ECO:0000256" key="1">
    <source>
        <dbReference type="ARBA" id="ARBA00004442"/>
    </source>
</evidence>
<evidence type="ECO:0000256" key="5">
    <source>
        <dbReference type="ARBA" id="ARBA00022692"/>
    </source>
</evidence>
<evidence type="ECO:0000256" key="8">
    <source>
        <dbReference type="SAM" id="SignalP"/>
    </source>
</evidence>
<dbReference type="PANTHER" id="PTHR30026">
    <property type="entry name" value="OUTER MEMBRANE PROTEIN TOLC"/>
    <property type="match status" value="1"/>
</dbReference>
<reference evidence="10" key="1">
    <citation type="journal article" date="2019" name="Int. J. Syst. Evol. Microbiol.">
        <title>The Global Catalogue of Microorganisms (GCM) 10K type strain sequencing project: providing services to taxonomists for standard genome sequencing and annotation.</title>
        <authorList>
            <consortium name="The Broad Institute Genomics Platform"/>
            <consortium name="The Broad Institute Genome Sequencing Center for Infectious Disease"/>
            <person name="Wu L."/>
            <person name="Ma J."/>
        </authorList>
    </citation>
    <scope>NUCLEOTIDE SEQUENCE [LARGE SCALE GENOMIC DNA]</scope>
    <source>
        <strain evidence="10">CGMCC 1.13587</strain>
    </source>
</reference>
<sequence length="447" mass="48129">MRVKLLPLLLCMALAPLPGHAEDLMDAYRQAIANDAVLSTADAAHLVVAENVPQARSALLPQLSVGLGFEQIHGGTGSVTGPNGNIVSTGSAGHTRERDLSTTLNQPIVNLAAIANLRAANAGRDSGEQTYRAALQNLYVRVAAAYFNVLVAQDDLDVFRSYEDAYKQEFNQASTRFKNGLAMASDVSQSQAYYLYIKSRRITAQDALKDAQRALEQITGKPTGTLKKLREDLPMQAPTPARAQAWVDAAMQSNPVILAARYTVTADEHRVSAARAGHLPTLSASVQYGKFGSWSSAVPGAAAYGPGVTTIGLTLSVPIFSGGLTQSQVRQAIARRDEDAGLLESQRRQAARDANNYYNLVVDGIDQVDAARTSVEAARKSLASMRAGYEIGTQSLTNVVFAIEQLANVQTEYTVVRHQFILNKLLLKQVAGTVDVHDLEDINRLLL</sequence>
<evidence type="ECO:0000313" key="9">
    <source>
        <dbReference type="EMBL" id="MFC5579502.1"/>
    </source>
</evidence>
<dbReference type="SUPFAM" id="SSF56954">
    <property type="entry name" value="Outer membrane efflux proteins (OEP)"/>
    <property type="match status" value="1"/>
</dbReference>
<organism evidence="9 10">
    <name type="scientific">Rhodanobacter terrae</name>
    <dbReference type="NCBI Taxonomy" id="418647"/>
    <lineage>
        <taxon>Bacteria</taxon>
        <taxon>Pseudomonadati</taxon>
        <taxon>Pseudomonadota</taxon>
        <taxon>Gammaproteobacteria</taxon>
        <taxon>Lysobacterales</taxon>
        <taxon>Rhodanobacteraceae</taxon>
        <taxon>Rhodanobacter</taxon>
    </lineage>
</organism>
<dbReference type="PANTHER" id="PTHR30026:SF20">
    <property type="entry name" value="OUTER MEMBRANE PROTEIN TOLC"/>
    <property type="match status" value="1"/>
</dbReference>
<comment type="subcellular location">
    <subcellularLocation>
        <location evidence="1">Cell outer membrane</location>
    </subcellularLocation>
</comment>
<comment type="caution">
    <text evidence="9">The sequence shown here is derived from an EMBL/GenBank/DDBJ whole genome shotgun (WGS) entry which is preliminary data.</text>
</comment>
<dbReference type="InterPro" id="IPR051906">
    <property type="entry name" value="TolC-like"/>
</dbReference>
<dbReference type="NCBIfam" id="TIGR01844">
    <property type="entry name" value="type_I_sec_TolC"/>
    <property type="match status" value="1"/>
</dbReference>
<keyword evidence="7" id="KW-0998">Cell outer membrane</keyword>
<comment type="similarity">
    <text evidence="2">Belongs to the outer membrane factor (OMF) (TC 1.B.17) family.</text>
</comment>
<keyword evidence="4" id="KW-1134">Transmembrane beta strand</keyword>
<dbReference type="InterPro" id="IPR010130">
    <property type="entry name" value="T1SS_OMP_TolC"/>
</dbReference>
<keyword evidence="5" id="KW-0812">Transmembrane</keyword>
<protein>
    <submittedName>
        <fullName evidence="9">TolC family outer membrane protein</fullName>
    </submittedName>
</protein>
<dbReference type="Gene3D" id="1.20.1600.10">
    <property type="entry name" value="Outer membrane efflux proteins (OEP)"/>
    <property type="match status" value="1"/>
</dbReference>
<evidence type="ECO:0000256" key="2">
    <source>
        <dbReference type="ARBA" id="ARBA00007613"/>
    </source>
</evidence>
<dbReference type="EMBL" id="JBHSNG010000001">
    <property type="protein sequence ID" value="MFC5579502.1"/>
    <property type="molecule type" value="Genomic_DNA"/>
</dbReference>
<dbReference type="Pfam" id="PF02321">
    <property type="entry name" value="OEP"/>
    <property type="match status" value="2"/>
</dbReference>
<dbReference type="RefSeq" id="WP_377323139.1">
    <property type="nucleotide sequence ID" value="NZ_JBHSNG010000001.1"/>
</dbReference>
<feature type="chain" id="PRO_5046753323" evidence="8">
    <location>
        <begin position="22"/>
        <end position="447"/>
    </location>
</feature>
<keyword evidence="6" id="KW-0472">Membrane</keyword>
<dbReference type="Proteomes" id="UP001596111">
    <property type="component" value="Unassembled WGS sequence"/>
</dbReference>
<proteinExistence type="inferred from homology"/>
<name>A0ABW0SRT1_9GAMM</name>